<comment type="caution">
    <text evidence="3">The sequence shown here is derived from an EMBL/GenBank/DDBJ whole genome shotgun (WGS) entry which is preliminary data.</text>
</comment>
<dbReference type="AlphaFoldDB" id="A0A8H6WUI8"/>
<evidence type="ECO:0000313" key="4">
    <source>
        <dbReference type="Proteomes" id="UP000620124"/>
    </source>
</evidence>
<dbReference type="InterPro" id="IPR036291">
    <property type="entry name" value="NAD(P)-bd_dom_sf"/>
</dbReference>
<evidence type="ECO:0000256" key="1">
    <source>
        <dbReference type="ARBA" id="ARBA00022857"/>
    </source>
</evidence>
<keyword evidence="4" id="KW-1185">Reference proteome</keyword>
<evidence type="ECO:0000256" key="2">
    <source>
        <dbReference type="ARBA" id="ARBA00023002"/>
    </source>
</evidence>
<keyword evidence="2" id="KW-0560">Oxidoreductase</keyword>
<dbReference type="PANTHER" id="PTHR43086:SF2">
    <property type="entry name" value="HYDROXYSTEROID DEHYDROGENASE-LIKE PROTEIN 1"/>
    <property type="match status" value="1"/>
</dbReference>
<dbReference type="GO" id="GO:0016491">
    <property type="term" value="F:oxidoreductase activity"/>
    <property type="evidence" value="ECO:0007669"/>
    <property type="project" value="UniProtKB-KW"/>
</dbReference>
<dbReference type="PANTHER" id="PTHR43086">
    <property type="entry name" value="VERY-LONG-CHAIN 3-OXOOACYL-COA REDUCTASE"/>
    <property type="match status" value="1"/>
</dbReference>
<protein>
    <submittedName>
        <fullName evidence="3">Very-long-chain 3-oxoacyl-CoA reductase</fullName>
    </submittedName>
</protein>
<dbReference type="Gene3D" id="3.40.50.720">
    <property type="entry name" value="NAD(P)-binding Rossmann-like Domain"/>
    <property type="match status" value="1"/>
</dbReference>
<sequence length="287" mass="30904">MNSLPSINASQSFVKTSPWWLSALLALESFAVSRFAYQTLSVLLQKFVLPGTNLAGCGFNVLPVARNTALLGAVSEEIQAKHPGTQTAVHTIDFAAANDRAYKFLVCRDRRAGCRVNNVGKSHAMPAYLVDTPLAEMDDTVKINVGATLRATSFACAVPSPMLATYSGTKAFLATFTSALTEEVRAHNIVVEHVNTYFVVSKLSKIRCASALIPTPKAYVRSVLTKIGLGCGAAYGGRPGTSTPIWSHSLMEYVLNVVGLPAAYISYTHALHKDIRRRALKNTAKAQ</sequence>
<gene>
    <name evidence="3" type="ORF">MVEN_02516000</name>
</gene>
<dbReference type="OrthoDB" id="5545019at2759"/>
<reference evidence="3" key="1">
    <citation type="submission" date="2020-05" db="EMBL/GenBank/DDBJ databases">
        <title>Mycena genomes resolve the evolution of fungal bioluminescence.</title>
        <authorList>
            <person name="Tsai I.J."/>
        </authorList>
    </citation>
    <scope>NUCLEOTIDE SEQUENCE</scope>
    <source>
        <strain evidence="3">CCC161011</strain>
    </source>
</reference>
<keyword evidence="1" id="KW-0521">NADP</keyword>
<name>A0A8H6WUI8_9AGAR</name>
<organism evidence="3 4">
    <name type="scientific">Mycena venus</name>
    <dbReference type="NCBI Taxonomy" id="2733690"/>
    <lineage>
        <taxon>Eukaryota</taxon>
        <taxon>Fungi</taxon>
        <taxon>Dikarya</taxon>
        <taxon>Basidiomycota</taxon>
        <taxon>Agaricomycotina</taxon>
        <taxon>Agaricomycetes</taxon>
        <taxon>Agaricomycetidae</taxon>
        <taxon>Agaricales</taxon>
        <taxon>Marasmiineae</taxon>
        <taxon>Mycenaceae</taxon>
        <taxon>Mycena</taxon>
    </lineage>
</organism>
<dbReference type="SUPFAM" id="SSF51735">
    <property type="entry name" value="NAD(P)-binding Rossmann-fold domains"/>
    <property type="match status" value="1"/>
</dbReference>
<evidence type="ECO:0000313" key="3">
    <source>
        <dbReference type="EMBL" id="KAF7328863.1"/>
    </source>
</evidence>
<dbReference type="Pfam" id="PF00106">
    <property type="entry name" value="adh_short"/>
    <property type="match status" value="1"/>
</dbReference>
<dbReference type="GO" id="GO:0005783">
    <property type="term" value="C:endoplasmic reticulum"/>
    <property type="evidence" value="ECO:0007669"/>
    <property type="project" value="TreeGrafter"/>
</dbReference>
<proteinExistence type="predicted"/>
<accession>A0A8H6WUI8</accession>
<dbReference type="EMBL" id="JACAZI010000034">
    <property type="protein sequence ID" value="KAF7328863.1"/>
    <property type="molecule type" value="Genomic_DNA"/>
</dbReference>
<dbReference type="InterPro" id="IPR002347">
    <property type="entry name" value="SDR_fam"/>
</dbReference>
<dbReference type="GO" id="GO:0030497">
    <property type="term" value="P:fatty acid elongation"/>
    <property type="evidence" value="ECO:0007669"/>
    <property type="project" value="TreeGrafter"/>
</dbReference>
<dbReference type="Proteomes" id="UP000620124">
    <property type="component" value="Unassembled WGS sequence"/>
</dbReference>